<organism evidence="1 2">
    <name type="scientific">Puffin papillomavirus 1</name>
    <dbReference type="NCBI Taxonomy" id="2562557"/>
    <lineage>
        <taxon>Viruses</taxon>
        <taxon>Monodnaviria</taxon>
        <taxon>Shotokuvirae</taxon>
        <taxon>Cossaviricota</taxon>
        <taxon>Papovaviricetes</taxon>
        <taxon>Zurhausenvirales</taxon>
        <taxon>Papillomaviridae</taxon>
    </lineage>
</organism>
<sequence length="170" mass="19879">MITVYFPNWDTVYVLRGDVPHPAEGMVVLLMEVKNEAQTLKACATALYSTLTRCATYYNVECLRQHLPYLRRRLLGHIGDTEMDDRVDFLANLGWKAEYLLKTQMPFSKLKILLPLDRLQDLYSILSRTQEQLKDNSSFILNSMKIAQALRRQRHLDRSRQKGNSYFNAY</sequence>
<accession>A0AAE5YMM0</accession>
<evidence type="ECO:0000313" key="2">
    <source>
        <dbReference type="Proteomes" id="UP001241753"/>
    </source>
</evidence>
<dbReference type="EMBL" id="MK620302">
    <property type="protein sequence ID" value="QBR99462.1"/>
    <property type="molecule type" value="Genomic_DNA"/>
</dbReference>
<proteinExistence type="predicted"/>
<reference evidence="1" key="1">
    <citation type="journal article" date="2019" name="Front. Microbiol.">
        <title>New Insight Into Avian Papillomavirus Ecology and Evolution From Characterization of Novel Wild Bird Papillomaviruses.</title>
        <authorList>
            <person name="Canuti M."/>
            <person name="Munro H.J."/>
            <person name="Robertson G.J."/>
            <person name="Kroyer A."/>
            <person name="Roul S."/>
            <person name="Ojkic D."/>
            <person name="Whitney H."/>
            <person name="Lang A.S."/>
        </authorList>
    </citation>
    <scope>NUCLEOTIDE SEQUENCE</scope>
    <source>
        <strain evidence="1">NL15-B13</strain>
    </source>
</reference>
<name>A0AAE5YMM0_9PAPI</name>
<evidence type="ECO:0000313" key="1">
    <source>
        <dbReference type="EMBL" id="QBR99462.1"/>
    </source>
</evidence>
<gene>
    <name evidence="1" type="primary">E9</name>
</gene>
<protein>
    <submittedName>
        <fullName evidence="1">E9</fullName>
    </submittedName>
</protein>
<dbReference type="Proteomes" id="UP001241753">
    <property type="component" value="Segment"/>
</dbReference>